<evidence type="ECO:0000313" key="2">
    <source>
        <dbReference type="EMBL" id="QBK31923.1"/>
    </source>
</evidence>
<dbReference type="Pfam" id="PF02515">
    <property type="entry name" value="CoA_transf_3"/>
    <property type="match status" value="1"/>
</dbReference>
<dbReference type="InterPro" id="IPR050483">
    <property type="entry name" value="CoA-transferase_III_domain"/>
</dbReference>
<organism evidence="2 3">
    <name type="scientific">Roseitalea porphyridii</name>
    <dbReference type="NCBI Taxonomy" id="1852022"/>
    <lineage>
        <taxon>Bacteria</taxon>
        <taxon>Pseudomonadati</taxon>
        <taxon>Pseudomonadota</taxon>
        <taxon>Alphaproteobacteria</taxon>
        <taxon>Hyphomicrobiales</taxon>
        <taxon>Ahrensiaceae</taxon>
        <taxon>Roseitalea</taxon>
    </lineage>
</organism>
<dbReference type="PANTHER" id="PTHR48207:SF3">
    <property type="entry name" value="SUCCINATE--HYDROXYMETHYLGLUTARATE COA-TRANSFERASE"/>
    <property type="match status" value="1"/>
</dbReference>
<sequence>MQALSNLKVLDLSRYIAGPNCGMILGDMGADVVKVESPGRGEETRLLPPKIGDQGIYTLVYNRNKRAMTLNFRSEEGQKLLRELVAEADIVIENFRPGTLEKMNCDWESLRAINERLVLVRISGYGQTGPWSHKPCFDAIAQAGGGLMELTGQEGGAPMPAGTFIVDYVTSLYACIGALSAIEARHETGKGQLVDLAMLDCSISLLMTALPEFALTGRELSRVGSRDRYSTPAANFQCSDGRWVHINAGSDSLFPRFARAVGQEHLLEDERFATNAARMERIEEVEAIVSAWTAERGADAVLEAMDAAGIPCARVDSIGEIFSNEQLRARDQIMKVSNPAYGTLSMAGIPLRLSETPGTVRHAPPVVGQHTDEVLADWLDYDDGTIADLRQKGAI</sequence>
<evidence type="ECO:0000313" key="3">
    <source>
        <dbReference type="Proteomes" id="UP000293719"/>
    </source>
</evidence>
<dbReference type="AlphaFoldDB" id="A0A4P6V4Q4"/>
<dbReference type="InterPro" id="IPR023606">
    <property type="entry name" value="CoA-Trfase_III_dom_1_sf"/>
</dbReference>
<accession>A0A4P6V4Q4</accession>
<dbReference type="KEGG" id="rpod:E0E05_15795"/>
<dbReference type="Proteomes" id="UP000293719">
    <property type="component" value="Chromosome"/>
</dbReference>
<name>A0A4P6V4Q4_9HYPH</name>
<evidence type="ECO:0000256" key="1">
    <source>
        <dbReference type="ARBA" id="ARBA00022679"/>
    </source>
</evidence>
<dbReference type="OrthoDB" id="9806585at2"/>
<protein>
    <submittedName>
        <fullName evidence="2">CoA transferase</fullName>
    </submittedName>
</protein>
<dbReference type="Gene3D" id="3.40.50.10540">
    <property type="entry name" value="Crotonobetainyl-coa:carnitine coa-transferase, domain 1"/>
    <property type="match status" value="1"/>
</dbReference>
<reference evidence="2 3" key="1">
    <citation type="journal article" date="2017" name="Int. J. Syst. Evol. Microbiol.">
        <title>Roseitalea porphyridii gen. nov., sp. nov., isolated from a red alga, and reclassification of Hoeflea suaedae Chung et al. 2013 as Pseudohoeflea suaedae gen. nov., comb. nov.</title>
        <authorList>
            <person name="Hyeon J.W."/>
            <person name="Jeong S.E."/>
            <person name="Baek K."/>
            <person name="Jeon C.O."/>
        </authorList>
    </citation>
    <scope>NUCLEOTIDE SEQUENCE [LARGE SCALE GENOMIC DNA]</scope>
    <source>
        <strain evidence="2 3">MA7-20</strain>
    </source>
</reference>
<dbReference type="GeneID" id="90768769"/>
<dbReference type="GO" id="GO:0008410">
    <property type="term" value="F:CoA-transferase activity"/>
    <property type="evidence" value="ECO:0007669"/>
    <property type="project" value="TreeGrafter"/>
</dbReference>
<dbReference type="InterPro" id="IPR044855">
    <property type="entry name" value="CoA-Trfase_III_dom3_sf"/>
</dbReference>
<dbReference type="Gene3D" id="3.30.1540.10">
    <property type="entry name" value="formyl-coa transferase, domain 3"/>
    <property type="match status" value="1"/>
</dbReference>
<keyword evidence="3" id="KW-1185">Reference proteome</keyword>
<dbReference type="InterPro" id="IPR003673">
    <property type="entry name" value="CoA-Trfase_fam_III"/>
</dbReference>
<dbReference type="EMBL" id="CP036532">
    <property type="protein sequence ID" value="QBK31923.1"/>
    <property type="molecule type" value="Genomic_DNA"/>
</dbReference>
<dbReference type="RefSeq" id="WP_131617571.1">
    <property type="nucleotide sequence ID" value="NZ_CP036532.1"/>
</dbReference>
<dbReference type="PANTHER" id="PTHR48207">
    <property type="entry name" value="SUCCINATE--HYDROXYMETHYLGLUTARATE COA-TRANSFERASE"/>
    <property type="match status" value="1"/>
</dbReference>
<gene>
    <name evidence="2" type="ORF">E0E05_15795</name>
</gene>
<keyword evidence="1 2" id="KW-0808">Transferase</keyword>
<dbReference type="SUPFAM" id="SSF89796">
    <property type="entry name" value="CoA-transferase family III (CaiB/BaiF)"/>
    <property type="match status" value="1"/>
</dbReference>
<proteinExistence type="predicted"/>